<evidence type="ECO:0000256" key="1">
    <source>
        <dbReference type="SAM" id="SignalP"/>
    </source>
</evidence>
<dbReference type="RefSeq" id="XP_025567915.1">
    <property type="nucleotide sequence ID" value="XM_025703114.1"/>
</dbReference>
<feature type="signal peptide" evidence="1">
    <location>
        <begin position="1"/>
        <end position="17"/>
    </location>
</feature>
<feature type="chain" id="PRO_5016278269" evidence="1">
    <location>
        <begin position="18"/>
        <end position="94"/>
    </location>
</feature>
<evidence type="ECO:0000313" key="3">
    <source>
        <dbReference type="Proteomes" id="UP000248405"/>
    </source>
</evidence>
<organism evidence="2 3">
    <name type="scientific">Aspergillus vadensis (strain CBS 113365 / IMI 142717 / IBT 24658)</name>
    <dbReference type="NCBI Taxonomy" id="1448311"/>
    <lineage>
        <taxon>Eukaryota</taxon>
        <taxon>Fungi</taxon>
        <taxon>Dikarya</taxon>
        <taxon>Ascomycota</taxon>
        <taxon>Pezizomycotina</taxon>
        <taxon>Eurotiomycetes</taxon>
        <taxon>Eurotiomycetidae</taxon>
        <taxon>Eurotiales</taxon>
        <taxon>Aspergillaceae</taxon>
        <taxon>Aspergillus</taxon>
        <taxon>Aspergillus subgen. Circumdati</taxon>
    </lineage>
</organism>
<proteinExistence type="predicted"/>
<keyword evidence="3" id="KW-1185">Reference proteome</keyword>
<reference evidence="2" key="1">
    <citation type="submission" date="2016-12" db="EMBL/GenBank/DDBJ databases">
        <title>The genomes of Aspergillus section Nigri reveals drivers in fungal speciation.</title>
        <authorList>
            <consortium name="DOE Joint Genome Institute"/>
            <person name="Vesth T.C."/>
            <person name="Nybo J."/>
            <person name="Theobald S."/>
            <person name="Brandl J."/>
            <person name="Frisvad J.C."/>
            <person name="Nielsen K.F."/>
            <person name="Lyhne E.K."/>
            <person name="Kogle M.E."/>
            <person name="Kuo A."/>
            <person name="Riley R."/>
            <person name="Clum A."/>
            <person name="Nolan M."/>
            <person name="Lipzen A."/>
            <person name="Salamov A."/>
            <person name="Henrissat B."/>
            <person name="Wiebenga A."/>
            <person name="De Vries R.P."/>
            <person name="Grigoriev I.V."/>
            <person name="Mortensen U.H."/>
            <person name="Andersen M.R."/>
            <person name="Baker S.E."/>
        </authorList>
    </citation>
    <scope>NUCLEOTIDE SEQUENCE [LARGE SCALE GENOMIC DNA]</scope>
    <source>
        <strain evidence="2">CBS 113365</strain>
    </source>
</reference>
<dbReference type="GeneID" id="37207706"/>
<dbReference type="Proteomes" id="UP000248405">
    <property type="component" value="Unassembled WGS sequence"/>
</dbReference>
<gene>
    <name evidence="2" type="ORF">BO88DRAFT_3418</name>
</gene>
<accession>A0A319BP07</accession>
<name>A0A319BP07_ASPVC</name>
<protein>
    <submittedName>
        <fullName evidence="2">Uncharacterized protein</fullName>
    </submittedName>
</protein>
<sequence>MPLILMWIGFSVNSIITLEDISELECPVDRMRTLLDMSDVRDLVGEKDLEYVRVPTFIVLSAWLSVKLRLLPTYPYPDELLIKSFYLLADKSIT</sequence>
<dbReference type="EMBL" id="KZ821614">
    <property type="protein sequence ID" value="PYH74121.1"/>
    <property type="molecule type" value="Genomic_DNA"/>
</dbReference>
<dbReference type="AlphaFoldDB" id="A0A319BP07"/>
<keyword evidence="1" id="KW-0732">Signal</keyword>
<evidence type="ECO:0000313" key="2">
    <source>
        <dbReference type="EMBL" id="PYH74121.1"/>
    </source>
</evidence>